<dbReference type="SUPFAM" id="SSF51735">
    <property type="entry name" value="NAD(P)-binding Rossmann-fold domains"/>
    <property type="match status" value="1"/>
</dbReference>
<dbReference type="eggNOG" id="COG0451">
    <property type="taxonomic scope" value="Bacteria"/>
</dbReference>
<dbReference type="HOGENOM" id="CLU_050934_1_0_9"/>
<dbReference type="STRING" id="1216932.CM240_0913"/>
<dbReference type="Proteomes" id="UP000019426">
    <property type="component" value="Chromosome M2/40_rep1"/>
</dbReference>
<organism evidence="2 3">
    <name type="scientific">Clostridium bornimense</name>
    <dbReference type="NCBI Taxonomy" id="1216932"/>
    <lineage>
        <taxon>Bacteria</taxon>
        <taxon>Bacillati</taxon>
        <taxon>Bacillota</taxon>
        <taxon>Clostridia</taxon>
        <taxon>Eubacteriales</taxon>
        <taxon>Clostridiaceae</taxon>
        <taxon>Clostridium</taxon>
    </lineage>
</organism>
<evidence type="ECO:0000313" key="2">
    <source>
        <dbReference type="EMBL" id="CDM68077.1"/>
    </source>
</evidence>
<dbReference type="RefSeq" id="WP_051483691.1">
    <property type="nucleotide sequence ID" value="NZ_HG917868.1"/>
</dbReference>
<reference evidence="2 3" key="1">
    <citation type="submission" date="2013-11" db="EMBL/GenBank/DDBJ databases">
        <title>Complete genome sequence of Clostridum sp. M2/40.</title>
        <authorList>
            <person name="Wibberg D."/>
            <person name="Puehler A."/>
            <person name="Schlueter A."/>
        </authorList>
    </citation>
    <scope>NUCLEOTIDE SEQUENCE [LARGE SCALE GENOMIC DNA]</scope>
    <source>
        <strain evidence="3">M2/40</strain>
    </source>
</reference>
<dbReference type="InterPro" id="IPR036291">
    <property type="entry name" value="NAD(P)-bd_dom_sf"/>
</dbReference>
<keyword evidence="2" id="KW-0456">Lyase</keyword>
<accession>W6S1B1</accession>
<evidence type="ECO:0000259" key="1">
    <source>
        <dbReference type="Pfam" id="PF01370"/>
    </source>
</evidence>
<protein>
    <submittedName>
        <fullName evidence="2">NAD-dependent epimerase/dehydratase</fullName>
        <ecNumber evidence="2">4.2.1.46</ecNumber>
    </submittedName>
</protein>
<name>W6S1B1_9CLOT</name>
<feature type="domain" description="NAD-dependent epimerase/dehydratase" evidence="1">
    <location>
        <begin position="4"/>
        <end position="210"/>
    </location>
</feature>
<dbReference type="EC" id="4.2.1.46" evidence="2"/>
<dbReference type="PATRIC" id="fig|1216932.3.peg.901"/>
<keyword evidence="3" id="KW-1185">Reference proteome</keyword>
<dbReference type="InterPro" id="IPR050177">
    <property type="entry name" value="Lipid_A_modif_metabolic_enz"/>
</dbReference>
<dbReference type="PANTHER" id="PTHR43245">
    <property type="entry name" value="BIFUNCTIONAL POLYMYXIN RESISTANCE PROTEIN ARNA"/>
    <property type="match status" value="1"/>
</dbReference>
<gene>
    <name evidence="2" type="ORF">CM240_0913</name>
</gene>
<dbReference type="Gene3D" id="3.40.50.720">
    <property type="entry name" value="NAD(P)-binding Rossmann-like Domain"/>
    <property type="match status" value="1"/>
</dbReference>
<dbReference type="AlphaFoldDB" id="W6S1B1"/>
<dbReference type="InterPro" id="IPR001509">
    <property type="entry name" value="Epimerase_deHydtase"/>
</dbReference>
<sequence>MNTILVLGGSTFVSKAIAKHLISKNYIVDILTRGIIPIEYTGFREHIICDRHDIPNLKKSLENKHYDYIVDISAYEKRDIDFLLNSINKSTIKKYIFCSSGAVYPSTNDIINENYKTGYNENWGSYGTNKKEAEDSLINSDLKYCIFRPTYIYGKDNNLYREKFFIDKILNNETIPIPPNNSSIQFINIDDLVKTFESAITNDDITGIFNLTHPNIYTFEEIVFTIAKALKRDYKIKRVTENIPARSYFPFRDVTYLLNTDKLKNSGLYYPQMDLLEGINCTLAGIL</sequence>
<dbReference type="OrthoDB" id="9809586at2"/>
<evidence type="ECO:0000313" key="3">
    <source>
        <dbReference type="Proteomes" id="UP000019426"/>
    </source>
</evidence>
<dbReference type="GO" id="GO:0008460">
    <property type="term" value="F:dTDP-glucose 4,6-dehydratase activity"/>
    <property type="evidence" value="ECO:0007669"/>
    <property type="project" value="UniProtKB-EC"/>
</dbReference>
<dbReference type="EMBL" id="HG917868">
    <property type="protein sequence ID" value="CDM68077.1"/>
    <property type="molecule type" value="Genomic_DNA"/>
</dbReference>
<dbReference type="PANTHER" id="PTHR43245:SF13">
    <property type="entry name" value="UDP-D-APIOSE_UDP-D-XYLOSE SYNTHASE 2"/>
    <property type="match status" value="1"/>
</dbReference>
<proteinExistence type="predicted"/>
<dbReference type="Pfam" id="PF01370">
    <property type="entry name" value="Epimerase"/>
    <property type="match status" value="1"/>
</dbReference>
<dbReference type="KEGG" id="clt:CM240_0913"/>